<dbReference type="InterPro" id="IPR038404">
    <property type="entry name" value="TRAP_DctP_sf"/>
</dbReference>
<keyword evidence="1 2" id="KW-0732">Signal</keyword>
<evidence type="ECO:0000313" key="4">
    <source>
        <dbReference type="Proteomes" id="UP000031843"/>
    </source>
</evidence>
<dbReference type="AlphaFoldDB" id="A0A0C4Y9X0"/>
<evidence type="ECO:0000313" key="3">
    <source>
        <dbReference type="EMBL" id="AJG22272.1"/>
    </source>
</evidence>
<dbReference type="NCBIfam" id="NF037995">
    <property type="entry name" value="TRAP_S1"/>
    <property type="match status" value="1"/>
</dbReference>
<dbReference type="Pfam" id="PF03480">
    <property type="entry name" value="DctP"/>
    <property type="match status" value="1"/>
</dbReference>
<sequence length="327" mass="36224">MSKLLKRLAATAVLGLLAVSAAAEEAQIRLATAFPENTSWVQELVKWSERVNSKGKGLVKISFIGGPRAIPTFEIGNAVKSGVVDMALSPGAFYTNVFPEADMLKMAQIPVSEQRKNGAIEYINKVWNEKGNMVYLARMVEGYPFHIFLTQKIDKLDLTGKKIRVSPAIRPAVQALNGNVINIPPGEIYTALERSVIDGYGWSIGGIFDLKIAPLTKFRVDPGFYDADVSLIMNLDKWKSMTPQQRDFIQKMAMEIESNSSYWHKEGEDEKKKQNASGIQPLTFGAAETAKYLDAVYEAGWADLIKTSPVHGPKLRALLSKEAMRKQ</sequence>
<dbReference type="GO" id="GO:0055085">
    <property type="term" value="P:transmembrane transport"/>
    <property type="evidence" value="ECO:0007669"/>
    <property type="project" value="InterPro"/>
</dbReference>
<accession>A0A0C4Y9X0</accession>
<dbReference type="Proteomes" id="UP000031843">
    <property type="component" value="Chromosome secondary"/>
</dbReference>
<keyword evidence="4" id="KW-1185">Reference proteome</keyword>
<dbReference type="Gene3D" id="3.40.190.170">
    <property type="entry name" value="Bacterial extracellular solute-binding protein, family 7"/>
    <property type="match status" value="1"/>
</dbReference>
<dbReference type="PANTHER" id="PTHR33376:SF5">
    <property type="entry name" value="EXTRACYTOPLASMIC SOLUTE RECEPTOR PROTEIN"/>
    <property type="match status" value="1"/>
</dbReference>
<evidence type="ECO:0000256" key="2">
    <source>
        <dbReference type="SAM" id="SignalP"/>
    </source>
</evidence>
<proteinExistence type="predicted"/>
<dbReference type="PANTHER" id="PTHR33376">
    <property type="match status" value="1"/>
</dbReference>
<organism evidence="3 4">
    <name type="scientific">Cupriavidus basilensis</name>
    <dbReference type="NCBI Taxonomy" id="68895"/>
    <lineage>
        <taxon>Bacteria</taxon>
        <taxon>Pseudomonadati</taxon>
        <taxon>Pseudomonadota</taxon>
        <taxon>Betaproteobacteria</taxon>
        <taxon>Burkholderiales</taxon>
        <taxon>Burkholderiaceae</taxon>
        <taxon>Cupriavidus</taxon>
    </lineage>
</organism>
<protein>
    <submittedName>
        <fullName evidence="3">TRAP-type C4-dicarboxylate transport system, periplasmic component</fullName>
    </submittedName>
</protein>
<dbReference type="EMBL" id="CP010537">
    <property type="protein sequence ID" value="AJG22272.1"/>
    <property type="molecule type" value="Genomic_DNA"/>
</dbReference>
<dbReference type="STRING" id="68895.RR42_s0681"/>
<feature type="chain" id="PRO_5002181544" evidence="2">
    <location>
        <begin position="24"/>
        <end position="327"/>
    </location>
</feature>
<feature type="signal peptide" evidence="2">
    <location>
        <begin position="1"/>
        <end position="23"/>
    </location>
</feature>
<evidence type="ECO:0000256" key="1">
    <source>
        <dbReference type="ARBA" id="ARBA00022729"/>
    </source>
</evidence>
<name>A0A0C4Y9X0_9BURK</name>
<gene>
    <name evidence="3" type="ORF">RR42_s0681</name>
</gene>
<dbReference type="InterPro" id="IPR018389">
    <property type="entry name" value="DctP_fam"/>
</dbReference>
<reference evidence="3 4" key="1">
    <citation type="journal article" date="2015" name="Genome Announc.">
        <title>Complete Genome Sequence of Cupriavidus basilensis 4G11, Isolated from the Oak Ridge Field Research Center Site.</title>
        <authorList>
            <person name="Ray J."/>
            <person name="Waters R.J."/>
            <person name="Skerker J.M."/>
            <person name="Kuehl J.V."/>
            <person name="Price M.N."/>
            <person name="Huang J."/>
            <person name="Chakraborty R."/>
            <person name="Arkin A.P."/>
            <person name="Deutschbauer A."/>
        </authorList>
    </citation>
    <scope>NUCLEOTIDE SEQUENCE [LARGE SCALE GENOMIC DNA]</scope>
    <source>
        <strain evidence="3">4G11</strain>
    </source>
</reference>
<dbReference type="OrthoDB" id="6073716at2"/>
<dbReference type="RefSeq" id="WP_043353661.1">
    <property type="nucleotide sequence ID" value="NZ_CP010537.1"/>
</dbReference>
<dbReference type="KEGG" id="cbw:RR42_s0681"/>